<accession>E8X6I2</accession>
<comment type="similarity">
    <text evidence="2">Belongs to the CpxP/Spy family.</text>
</comment>
<geneLocation type="plasmid" evidence="6 7">
    <name>pACIX901</name>
</geneLocation>
<keyword evidence="4" id="KW-0574">Periplasm</keyword>
<dbReference type="PANTHER" id="PTHR38102:SF1">
    <property type="entry name" value="PERIPLASMIC CHAPERONE SPY"/>
    <property type="match status" value="1"/>
</dbReference>
<dbReference type="Pfam" id="PF07813">
    <property type="entry name" value="LTXXQ"/>
    <property type="match status" value="1"/>
</dbReference>
<evidence type="ECO:0008006" key="8">
    <source>
        <dbReference type="Google" id="ProtNLM"/>
    </source>
</evidence>
<dbReference type="AlphaFoldDB" id="E8X6I2"/>
<proteinExistence type="inferred from homology"/>
<evidence type="ECO:0000313" key="6">
    <source>
        <dbReference type="EMBL" id="ADW71066.1"/>
    </source>
</evidence>
<gene>
    <name evidence="6" type="ordered locus">AciX9_4298</name>
</gene>
<evidence type="ECO:0000313" key="7">
    <source>
        <dbReference type="Proteomes" id="UP000000343"/>
    </source>
</evidence>
<dbReference type="InterPro" id="IPR052211">
    <property type="entry name" value="Cpx_auxiliary_protein"/>
</dbReference>
<protein>
    <recommendedName>
        <fullName evidence="8">Periplasmic heavy metal sensor</fullName>
    </recommendedName>
</protein>
<keyword evidence="6" id="KW-0614">Plasmid</keyword>
<dbReference type="Gene3D" id="1.20.120.1490">
    <property type="match status" value="1"/>
</dbReference>
<evidence type="ECO:0000256" key="1">
    <source>
        <dbReference type="ARBA" id="ARBA00004418"/>
    </source>
</evidence>
<feature type="signal peptide" evidence="5">
    <location>
        <begin position="1"/>
        <end position="23"/>
    </location>
</feature>
<dbReference type="Proteomes" id="UP000000343">
    <property type="component" value="Plasmid pACIX901"/>
</dbReference>
<sequence>MKNLRLTLITAASLAVLATSAFAFSQSESSRGSQPRMIRRVIARFESRLNITTAQREQVKAILKTEEPTILALAAQAKQEREAMTALPTYNEAQVREVAQQYAATNTNILVERTKVRLELRAVLTPQQLQQLEQFKSTFGAGSGDRVGDRLDMVLNQL</sequence>
<dbReference type="InterPro" id="IPR012899">
    <property type="entry name" value="LTXXQ"/>
</dbReference>
<dbReference type="RefSeq" id="WP_013572976.1">
    <property type="nucleotide sequence ID" value="NC_015057.1"/>
</dbReference>
<comment type="subcellular location">
    <subcellularLocation>
        <location evidence="1">Periplasm</location>
    </subcellularLocation>
</comment>
<evidence type="ECO:0000256" key="4">
    <source>
        <dbReference type="ARBA" id="ARBA00022764"/>
    </source>
</evidence>
<dbReference type="GO" id="GO:0051082">
    <property type="term" value="F:unfolded protein binding"/>
    <property type="evidence" value="ECO:0007669"/>
    <property type="project" value="TreeGrafter"/>
</dbReference>
<evidence type="ECO:0000256" key="5">
    <source>
        <dbReference type="SAM" id="SignalP"/>
    </source>
</evidence>
<feature type="chain" id="PRO_5003234446" description="Periplasmic heavy metal sensor" evidence="5">
    <location>
        <begin position="24"/>
        <end position="158"/>
    </location>
</feature>
<keyword evidence="3 5" id="KW-0732">Signal</keyword>
<dbReference type="GO" id="GO:0030288">
    <property type="term" value="C:outer membrane-bounded periplasmic space"/>
    <property type="evidence" value="ECO:0007669"/>
    <property type="project" value="TreeGrafter"/>
</dbReference>
<dbReference type="HOGENOM" id="CLU_1666938_0_0_0"/>
<name>E8X6I2_GRATM</name>
<dbReference type="KEGG" id="acm:AciX9_4298"/>
<reference evidence="7" key="1">
    <citation type="submission" date="2011-01" db="EMBL/GenBank/DDBJ databases">
        <title>Complete sequence of plasmid1 of Acidobacterium sp. MP5ACTX9.</title>
        <authorList>
            <consortium name="US DOE Joint Genome Institute"/>
            <person name="Lucas S."/>
            <person name="Copeland A."/>
            <person name="Lapidus A."/>
            <person name="Cheng J.-F."/>
            <person name="Goodwin L."/>
            <person name="Pitluck S."/>
            <person name="Teshima H."/>
            <person name="Detter J.C."/>
            <person name="Han C."/>
            <person name="Tapia R."/>
            <person name="Land M."/>
            <person name="Hauser L."/>
            <person name="Kyrpides N."/>
            <person name="Ivanova N."/>
            <person name="Ovchinnikova G."/>
            <person name="Pagani I."/>
            <person name="Rawat S.R."/>
            <person name="Mannisto M."/>
            <person name="Haggblom M.M."/>
            <person name="Woyke T."/>
        </authorList>
    </citation>
    <scope>NUCLEOTIDE SEQUENCE [LARGE SCALE GENOMIC DNA]</scope>
    <source>
        <strain evidence="7">MP5ACTX9</strain>
        <plasmid evidence="7">Plasmid pACIX901</plasmid>
    </source>
</reference>
<organism evidence="7">
    <name type="scientific">Granulicella tundricola (strain ATCC BAA-1859 / DSM 23138 / MP5ACTX9)</name>
    <dbReference type="NCBI Taxonomy" id="1198114"/>
    <lineage>
        <taxon>Bacteria</taxon>
        <taxon>Pseudomonadati</taxon>
        <taxon>Acidobacteriota</taxon>
        <taxon>Terriglobia</taxon>
        <taxon>Terriglobales</taxon>
        <taxon>Acidobacteriaceae</taxon>
        <taxon>Granulicella</taxon>
    </lineage>
</organism>
<evidence type="ECO:0000256" key="3">
    <source>
        <dbReference type="ARBA" id="ARBA00022729"/>
    </source>
</evidence>
<dbReference type="EMBL" id="CP002481">
    <property type="protein sequence ID" value="ADW71066.1"/>
    <property type="molecule type" value="Genomic_DNA"/>
</dbReference>
<dbReference type="PANTHER" id="PTHR38102">
    <property type="entry name" value="PERIPLASMIC CHAPERONE SPY"/>
    <property type="match status" value="1"/>
</dbReference>
<keyword evidence="7" id="KW-1185">Reference proteome</keyword>
<evidence type="ECO:0000256" key="2">
    <source>
        <dbReference type="ARBA" id="ARBA00008441"/>
    </source>
</evidence>